<dbReference type="InterPro" id="IPR016667">
    <property type="entry name" value="Caps_polysacc_synth_CpsB/CapC"/>
</dbReference>
<accession>A0A645AI26</accession>
<gene>
    <name evidence="2" type="ORF">SDC9_97255</name>
</gene>
<comment type="caution">
    <text evidence="2">The sequence shown here is derived from an EMBL/GenBank/DDBJ whole genome shotgun (WGS) entry which is preliminary data.</text>
</comment>
<dbReference type="PANTHER" id="PTHR39181">
    <property type="entry name" value="TYROSINE-PROTEIN PHOSPHATASE YWQE"/>
    <property type="match status" value="1"/>
</dbReference>
<dbReference type="GO" id="GO:0030145">
    <property type="term" value="F:manganese ion binding"/>
    <property type="evidence" value="ECO:0007669"/>
    <property type="project" value="InterPro"/>
</dbReference>
<dbReference type="AlphaFoldDB" id="A0A645AI26"/>
<organism evidence="2">
    <name type="scientific">bioreactor metagenome</name>
    <dbReference type="NCBI Taxonomy" id="1076179"/>
    <lineage>
        <taxon>unclassified sequences</taxon>
        <taxon>metagenomes</taxon>
        <taxon>ecological metagenomes</taxon>
    </lineage>
</organism>
<dbReference type="Gene3D" id="3.20.20.140">
    <property type="entry name" value="Metal-dependent hydrolases"/>
    <property type="match status" value="1"/>
</dbReference>
<dbReference type="SUPFAM" id="SSF89550">
    <property type="entry name" value="PHP domain-like"/>
    <property type="match status" value="1"/>
</dbReference>
<sequence>MFPPNWEIMAEDIQWAGYDIIVAHPERYYQVQGDIGRIFRTVQLGCQLQLDGLSMNGRMFGAEKLCAKRLLHNGYIRWVASDAHSARDYEEYGKVLKKYFKENEFFFAPSYDELGDF</sequence>
<keyword evidence="1" id="KW-0378">Hydrolase</keyword>
<dbReference type="GO" id="GO:0004725">
    <property type="term" value="F:protein tyrosine phosphatase activity"/>
    <property type="evidence" value="ECO:0007669"/>
    <property type="project" value="InterPro"/>
</dbReference>
<evidence type="ECO:0000313" key="2">
    <source>
        <dbReference type="EMBL" id="MPM50513.1"/>
    </source>
</evidence>
<dbReference type="EMBL" id="VSSQ01013001">
    <property type="protein sequence ID" value="MPM50513.1"/>
    <property type="molecule type" value="Genomic_DNA"/>
</dbReference>
<dbReference type="InterPro" id="IPR016195">
    <property type="entry name" value="Pol/histidinol_Pase-like"/>
</dbReference>
<reference evidence="2" key="1">
    <citation type="submission" date="2019-08" db="EMBL/GenBank/DDBJ databases">
        <authorList>
            <person name="Kucharzyk K."/>
            <person name="Murdoch R.W."/>
            <person name="Higgins S."/>
            <person name="Loffler F."/>
        </authorList>
    </citation>
    <scope>NUCLEOTIDE SEQUENCE</scope>
</reference>
<name>A0A645AI26_9ZZZZ</name>
<proteinExistence type="predicted"/>
<evidence type="ECO:0000256" key="1">
    <source>
        <dbReference type="ARBA" id="ARBA00022801"/>
    </source>
</evidence>
<dbReference type="PANTHER" id="PTHR39181:SF1">
    <property type="entry name" value="TYROSINE-PROTEIN PHOSPHATASE YWQE"/>
    <property type="match status" value="1"/>
</dbReference>
<dbReference type="Pfam" id="PF19567">
    <property type="entry name" value="CpsB_CapC"/>
    <property type="match status" value="1"/>
</dbReference>
<protein>
    <submittedName>
        <fullName evidence="2">Uncharacterized protein</fullName>
    </submittedName>
</protein>